<evidence type="ECO:0000313" key="3">
    <source>
        <dbReference type="Proteomes" id="UP000734854"/>
    </source>
</evidence>
<dbReference type="AlphaFoldDB" id="A0A8J5LDG2"/>
<feature type="region of interest" description="Disordered" evidence="1">
    <location>
        <begin position="26"/>
        <end position="55"/>
    </location>
</feature>
<evidence type="ECO:0000313" key="2">
    <source>
        <dbReference type="EMBL" id="KAG6509802.1"/>
    </source>
</evidence>
<protein>
    <submittedName>
        <fullName evidence="2">Uncharacterized protein</fullName>
    </submittedName>
</protein>
<accession>A0A8J5LDG2</accession>
<gene>
    <name evidence="2" type="ORF">ZIOFF_027808</name>
</gene>
<organism evidence="2 3">
    <name type="scientific">Zingiber officinale</name>
    <name type="common">Ginger</name>
    <name type="synonym">Amomum zingiber</name>
    <dbReference type="NCBI Taxonomy" id="94328"/>
    <lineage>
        <taxon>Eukaryota</taxon>
        <taxon>Viridiplantae</taxon>
        <taxon>Streptophyta</taxon>
        <taxon>Embryophyta</taxon>
        <taxon>Tracheophyta</taxon>
        <taxon>Spermatophyta</taxon>
        <taxon>Magnoliopsida</taxon>
        <taxon>Liliopsida</taxon>
        <taxon>Zingiberales</taxon>
        <taxon>Zingiberaceae</taxon>
        <taxon>Zingiber</taxon>
    </lineage>
</organism>
<dbReference type="EMBL" id="JACMSC010000008">
    <property type="protein sequence ID" value="KAG6509802.1"/>
    <property type="molecule type" value="Genomic_DNA"/>
</dbReference>
<comment type="caution">
    <text evidence="2">The sequence shown here is derived from an EMBL/GenBank/DDBJ whole genome shotgun (WGS) entry which is preliminary data.</text>
</comment>
<sequence>MSPPSPPASIDASPILSAANVSAGRDFRRRSAPPAGRVPHPEAAAASTSGLPTVDSDSGTAAVLAACGTDLTHSRVNRKILAAQKVRILVLLPLPSTLVCWFLFEPHFGAKLIPWPILPSYSHLQSAAYNSGGKKLKWWSVMDSKRDGTSITPLRTSDRLRRRPKYFGRPYLYYKPMIRKRIKSKRRTAASQIVKKC</sequence>
<reference evidence="2 3" key="1">
    <citation type="submission" date="2020-08" db="EMBL/GenBank/DDBJ databases">
        <title>Plant Genome Project.</title>
        <authorList>
            <person name="Zhang R.-G."/>
        </authorList>
    </citation>
    <scope>NUCLEOTIDE SEQUENCE [LARGE SCALE GENOMIC DNA]</scope>
    <source>
        <tissue evidence="2">Rhizome</tissue>
    </source>
</reference>
<dbReference type="Proteomes" id="UP000734854">
    <property type="component" value="Unassembled WGS sequence"/>
</dbReference>
<evidence type="ECO:0000256" key="1">
    <source>
        <dbReference type="SAM" id="MobiDB-lite"/>
    </source>
</evidence>
<keyword evidence="3" id="KW-1185">Reference proteome</keyword>
<proteinExistence type="predicted"/>
<name>A0A8J5LDG2_ZINOF</name>
<feature type="compositionally biased region" description="Polar residues" evidence="1">
    <location>
        <begin position="46"/>
        <end position="55"/>
    </location>
</feature>